<dbReference type="EMBL" id="CP027667">
    <property type="protein sequence ID" value="AVO48995.1"/>
    <property type="molecule type" value="Genomic_DNA"/>
</dbReference>
<dbReference type="KEGG" id="mela:C6568_06825"/>
<gene>
    <name evidence="1" type="ORF">C6568_06825</name>
</gene>
<protein>
    <recommendedName>
        <fullName evidence="3">Hemerythrin-like domain-containing protein</fullName>
    </recommendedName>
</protein>
<proteinExistence type="predicted"/>
<dbReference type="AlphaFoldDB" id="A0A2R3QB27"/>
<dbReference type="OrthoDB" id="8898809at2"/>
<evidence type="ECO:0008006" key="3">
    <source>
        <dbReference type="Google" id="ProtNLM"/>
    </source>
</evidence>
<dbReference type="Gene3D" id="1.20.120.520">
    <property type="entry name" value="nmb1532 protein domain like"/>
    <property type="match status" value="1"/>
</dbReference>
<name>A0A2R3QB27_9BURK</name>
<sequence length="116" mass="12601">MTGGGSAARVSLPGVRAPGAGFDEPFAMLDACHERVRRSLDLLERLRAYLPDKGCDDSARQAARDVLRYFDIAAPLRHEDLTIYPAARAVLDQEKERAMGAEMAQRRGAGSALSKT</sequence>
<accession>A0A2R3QB27</accession>
<keyword evidence="2" id="KW-1185">Reference proteome</keyword>
<reference evidence="1 2" key="1">
    <citation type="submission" date="2018-03" db="EMBL/GenBank/DDBJ databases">
        <title>Genome sequencing of Melaminivora sp.</title>
        <authorList>
            <person name="Kim S.-J."/>
            <person name="Heo J."/>
            <person name="Ahn J.-H."/>
            <person name="Kwon S.-W."/>
        </authorList>
    </citation>
    <scope>NUCLEOTIDE SEQUENCE [LARGE SCALE GENOMIC DNA]</scope>
    <source>
        <strain evidence="1 2">SC2-9</strain>
    </source>
</reference>
<evidence type="ECO:0000313" key="2">
    <source>
        <dbReference type="Proteomes" id="UP000237925"/>
    </source>
</evidence>
<dbReference type="Proteomes" id="UP000237925">
    <property type="component" value="Chromosome"/>
</dbReference>
<evidence type="ECO:0000313" key="1">
    <source>
        <dbReference type="EMBL" id="AVO48995.1"/>
    </source>
</evidence>
<organism evidence="1 2">
    <name type="scientific">Melaminivora suipulveris</name>
    <dbReference type="NCBI Taxonomy" id="2109913"/>
    <lineage>
        <taxon>Bacteria</taxon>
        <taxon>Pseudomonadati</taxon>
        <taxon>Pseudomonadota</taxon>
        <taxon>Betaproteobacteria</taxon>
        <taxon>Burkholderiales</taxon>
        <taxon>Comamonadaceae</taxon>
        <taxon>Melaminivora</taxon>
    </lineage>
</organism>